<dbReference type="GO" id="GO:0006888">
    <property type="term" value="P:endoplasmic reticulum to Golgi vesicle-mediated transport"/>
    <property type="evidence" value="ECO:0007669"/>
    <property type="project" value="TreeGrafter"/>
</dbReference>
<sequence length="551" mass="63088">MVNKEKEVVDQQKIDSINDDNSTASDHKNVSDEYTDTDSKTSDPTNLHNNNEELVNCSIDQQTHIKDINSVKTTVSEFNNTKNTDNNDSITPKDQIDTNIAKLTARVNDLDLKLKEKNAIIEELRLKDISDSSNLNVNKNKNHYEVIIDELNNKLEHSQSEKSKYESQYNALLNKLSGMKSVFQKMKTSQNDITLMNEKILTLNEQISGLKNDNILAQKENNDLKKQLNSMKFENDGVVSALNSKMSDLNKDLTKKTITINNLNNSIQDYLILIDENKILVNTLNNQIVTLKNLNEEKAVQINLINQEKNELLQKYSINLDNLNNKILQFSDKNEELLQKNNKLVQNHKELVFVIESLKNQLLEKDLEITKLIKFEKEIKEKQLIIGKLRHEAIILNEHLTKTFKKIQNIESNENSSVDKELISNLILKFLSIQRGDAKKFEVLKLISSYLNWDKNQQIQAGLIHGNIVPSSPFRKRNFSNATTTNSNSSAYSLNSHSPTNISGMENSYNYNNDNDSTPKRSFSGMLLNDSKESFASLWTEFLEKESSTKK</sequence>
<feature type="coiled-coil region" evidence="4">
    <location>
        <begin position="291"/>
        <end position="347"/>
    </location>
</feature>
<feature type="compositionally biased region" description="Basic and acidic residues" evidence="5">
    <location>
        <begin position="25"/>
        <end position="41"/>
    </location>
</feature>
<reference evidence="8" key="1">
    <citation type="submission" date="2016-05" db="EMBL/GenBank/DDBJ databases">
        <title>Comparative genomics of biotechnologically important yeasts.</title>
        <authorList>
            <consortium name="DOE Joint Genome Institute"/>
            <person name="Riley R."/>
            <person name="Haridas S."/>
            <person name="Wolfe K.H."/>
            <person name="Lopes M.R."/>
            <person name="Hittinger C.T."/>
            <person name="Goker M."/>
            <person name="Salamov A."/>
            <person name="Wisecaver J."/>
            <person name="Long T.M."/>
            <person name="Aerts A.L."/>
            <person name="Barry K."/>
            <person name="Choi C."/>
            <person name="Clum A."/>
            <person name="Coughlan A.Y."/>
            <person name="Deshpande S."/>
            <person name="Douglass A.P."/>
            <person name="Hanson S.J."/>
            <person name="Klenk H.-P."/>
            <person name="Labutti K."/>
            <person name="Lapidus A."/>
            <person name="Lindquist E."/>
            <person name="Lipzen A."/>
            <person name="Meier-Kolthoff J.P."/>
            <person name="Ohm R.A."/>
            <person name="Otillar R.P."/>
            <person name="Pangilinan J."/>
            <person name="Peng Y."/>
            <person name="Rokas A."/>
            <person name="Rosa C.A."/>
            <person name="Scheuner C."/>
            <person name="Sibirny A.A."/>
            <person name="Slot J.C."/>
            <person name="Stielow J.B."/>
            <person name="Sun H."/>
            <person name="Kurtzman C.P."/>
            <person name="Blackwell M."/>
            <person name="Grigoriev I.V."/>
            <person name="Jeffries T.W."/>
        </authorList>
    </citation>
    <scope>NUCLEOTIDE SEQUENCE [LARGE SCALE GENOMIC DNA]</scope>
    <source>
        <strain evidence="8">DSM 1968</strain>
    </source>
</reference>
<organism evidence="7 8">
    <name type="scientific">Ascoidea rubescens DSM 1968</name>
    <dbReference type="NCBI Taxonomy" id="1344418"/>
    <lineage>
        <taxon>Eukaryota</taxon>
        <taxon>Fungi</taxon>
        <taxon>Dikarya</taxon>
        <taxon>Ascomycota</taxon>
        <taxon>Saccharomycotina</taxon>
        <taxon>Saccharomycetes</taxon>
        <taxon>Ascoideaceae</taxon>
        <taxon>Ascoidea</taxon>
    </lineage>
</organism>
<keyword evidence="3 4" id="KW-0175">Coiled coil</keyword>
<dbReference type="PROSITE" id="PS50913">
    <property type="entry name" value="GRIP"/>
    <property type="match status" value="1"/>
</dbReference>
<dbReference type="GO" id="GO:0031267">
    <property type="term" value="F:small GTPase binding"/>
    <property type="evidence" value="ECO:0007669"/>
    <property type="project" value="TreeGrafter"/>
</dbReference>
<evidence type="ECO:0000256" key="2">
    <source>
        <dbReference type="ARBA" id="ARBA00023034"/>
    </source>
</evidence>
<proteinExistence type="predicted"/>
<dbReference type="RefSeq" id="XP_020045920.1">
    <property type="nucleotide sequence ID" value="XM_020193683.1"/>
</dbReference>
<name>A0A1D2VDP7_9ASCO</name>
<evidence type="ECO:0000256" key="5">
    <source>
        <dbReference type="SAM" id="MobiDB-lite"/>
    </source>
</evidence>
<dbReference type="STRING" id="1344418.A0A1D2VDP7"/>
<feature type="coiled-coil region" evidence="4">
    <location>
        <begin position="100"/>
        <end position="175"/>
    </location>
</feature>
<dbReference type="Proteomes" id="UP000095038">
    <property type="component" value="Unassembled WGS sequence"/>
</dbReference>
<feature type="domain" description="GRIP" evidence="6">
    <location>
        <begin position="413"/>
        <end position="464"/>
    </location>
</feature>
<dbReference type="InterPro" id="IPR019459">
    <property type="entry name" value="GRAB"/>
</dbReference>
<dbReference type="EMBL" id="KV454485">
    <property type="protein sequence ID" value="ODV59613.1"/>
    <property type="molecule type" value="Genomic_DNA"/>
</dbReference>
<protein>
    <recommendedName>
        <fullName evidence="6">GRIP domain-containing protein</fullName>
    </recommendedName>
</protein>
<gene>
    <name evidence="7" type="ORF">ASCRUDRAFT_76975</name>
</gene>
<evidence type="ECO:0000259" key="6">
    <source>
        <dbReference type="PROSITE" id="PS50913"/>
    </source>
</evidence>
<dbReference type="AlphaFoldDB" id="A0A1D2VDP7"/>
<evidence type="ECO:0000313" key="7">
    <source>
        <dbReference type="EMBL" id="ODV59613.1"/>
    </source>
</evidence>
<evidence type="ECO:0000256" key="3">
    <source>
        <dbReference type="ARBA" id="ARBA00023054"/>
    </source>
</evidence>
<keyword evidence="8" id="KW-1185">Reference proteome</keyword>
<accession>A0A1D2VDP7</accession>
<keyword evidence="2" id="KW-0333">Golgi apparatus</keyword>
<dbReference type="PANTHER" id="PTHR18921">
    <property type="entry name" value="MYOSIN HEAVY CHAIN - RELATED"/>
    <property type="match status" value="1"/>
</dbReference>
<evidence type="ECO:0000256" key="4">
    <source>
        <dbReference type="SAM" id="Coils"/>
    </source>
</evidence>
<dbReference type="Pfam" id="PF10375">
    <property type="entry name" value="GRAB"/>
    <property type="match status" value="1"/>
</dbReference>
<evidence type="ECO:0000313" key="8">
    <source>
        <dbReference type="Proteomes" id="UP000095038"/>
    </source>
</evidence>
<feature type="region of interest" description="Disordered" evidence="5">
    <location>
        <begin position="1"/>
        <end position="50"/>
    </location>
</feature>
<comment type="subcellular location">
    <subcellularLocation>
        <location evidence="1">Golgi apparatus</location>
    </subcellularLocation>
</comment>
<feature type="compositionally biased region" description="Basic and acidic residues" evidence="5">
    <location>
        <begin position="1"/>
        <end position="13"/>
    </location>
</feature>
<dbReference type="InParanoid" id="A0A1D2VDP7"/>
<dbReference type="OrthoDB" id="425925at2759"/>
<dbReference type="GO" id="GO:0005794">
    <property type="term" value="C:Golgi apparatus"/>
    <property type="evidence" value="ECO:0007669"/>
    <property type="project" value="UniProtKB-SubCell"/>
</dbReference>
<dbReference type="GeneID" id="30967319"/>
<dbReference type="InterPro" id="IPR000237">
    <property type="entry name" value="GRIP_dom"/>
</dbReference>
<dbReference type="GO" id="GO:0007030">
    <property type="term" value="P:Golgi organization"/>
    <property type="evidence" value="ECO:0007669"/>
    <property type="project" value="TreeGrafter"/>
</dbReference>
<evidence type="ECO:0000256" key="1">
    <source>
        <dbReference type="ARBA" id="ARBA00004555"/>
    </source>
</evidence>
<dbReference type="PANTHER" id="PTHR18921:SF2">
    <property type="entry name" value="THYROID RECEPTOR-INTERACTING PROTEIN 11"/>
    <property type="match status" value="1"/>
</dbReference>